<dbReference type="PANTHER" id="PTHR39594:SF1">
    <property type="entry name" value="PROTEIN YCHQ"/>
    <property type="match status" value="1"/>
</dbReference>
<gene>
    <name evidence="2" type="ORF">ACG00X_23250</name>
</gene>
<dbReference type="RefSeq" id="WP_394492086.1">
    <property type="nucleotide sequence ID" value="NZ_JBIGIA010000030.1"/>
</dbReference>
<dbReference type="PANTHER" id="PTHR39594">
    <property type="entry name" value="PROTEIN YCHQ"/>
    <property type="match status" value="1"/>
</dbReference>
<feature type="transmembrane region" description="Helical" evidence="1">
    <location>
        <begin position="68"/>
        <end position="90"/>
    </location>
</feature>
<feature type="transmembrane region" description="Helical" evidence="1">
    <location>
        <begin position="12"/>
        <end position="31"/>
    </location>
</feature>
<keyword evidence="1" id="KW-0472">Membrane</keyword>
<dbReference type="EMBL" id="JBIGIA010000030">
    <property type="protein sequence ID" value="MFG6459754.1"/>
    <property type="molecule type" value="Genomic_DNA"/>
</dbReference>
<protein>
    <submittedName>
        <fullName evidence="2">SirB2 family protein</fullName>
    </submittedName>
</protein>
<sequence length="134" mass="14106">MDYFTIKAIHQGAVALSIAGFALRGAAALLGARWAASRAAKTLPHLVDSVLLLSALALAWTLRLSPLQAPWLLAKIIGLLVYIGLGVVALRPGRRLALRAAAWLGALAVVGWMVSVAVTKSPFGFLQLWLLAGT</sequence>
<evidence type="ECO:0000256" key="1">
    <source>
        <dbReference type="SAM" id="Phobius"/>
    </source>
</evidence>
<dbReference type="Proteomes" id="UP001606305">
    <property type="component" value="Unassembled WGS sequence"/>
</dbReference>
<dbReference type="Pfam" id="PF04247">
    <property type="entry name" value="SirB"/>
    <property type="match status" value="1"/>
</dbReference>
<reference evidence="2 3" key="1">
    <citation type="submission" date="2024-09" db="EMBL/GenBank/DDBJ databases">
        <title>Novel species of the genus Pelomonas and Roseateles isolated from streams.</title>
        <authorList>
            <person name="Lu H."/>
        </authorList>
    </citation>
    <scope>NUCLEOTIDE SEQUENCE [LARGE SCALE GENOMIC DNA]</scope>
    <source>
        <strain evidence="2 3">BYS96W</strain>
    </source>
</reference>
<dbReference type="PIRSF" id="PIRSF005610">
    <property type="entry name" value="SirB"/>
    <property type="match status" value="1"/>
</dbReference>
<dbReference type="InterPro" id="IPR007360">
    <property type="entry name" value="SirB"/>
</dbReference>
<accession>A0ABW7GCR2</accession>
<keyword evidence="1" id="KW-1133">Transmembrane helix</keyword>
<evidence type="ECO:0000313" key="3">
    <source>
        <dbReference type="Proteomes" id="UP001606305"/>
    </source>
</evidence>
<organism evidence="2 3">
    <name type="scientific">Pelomonas nitida</name>
    <dbReference type="NCBI Taxonomy" id="3299027"/>
    <lineage>
        <taxon>Bacteria</taxon>
        <taxon>Pseudomonadati</taxon>
        <taxon>Pseudomonadota</taxon>
        <taxon>Betaproteobacteria</taxon>
        <taxon>Burkholderiales</taxon>
        <taxon>Sphaerotilaceae</taxon>
        <taxon>Roseateles</taxon>
    </lineage>
</organism>
<feature type="transmembrane region" description="Helical" evidence="1">
    <location>
        <begin position="97"/>
        <end position="118"/>
    </location>
</feature>
<keyword evidence="1" id="KW-0812">Transmembrane</keyword>
<keyword evidence="3" id="KW-1185">Reference proteome</keyword>
<evidence type="ECO:0000313" key="2">
    <source>
        <dbReference type="EMBL" id="MFG6459754.1"/>
    </source>
</evidence>
<name>A0ABW7GCR2_9BURK</name>
<comment type="caution">
    <text evidence="2">The sequence shown here is derived from an EMBL/GenBank/DDBJ whole genome shotgun (WGS) entry which is preliminary data.</text>
</comment>
<proteinExistence type="predicted"/>